<proteinExistence type="predicted"/>
<protein>
    <submittedName>
        <fullName evidence="1">Uncharacterized protein</fullName>
    </submittedName>
</protein>
<dbReference type="Proteomes" id="UP001218188">
    <property type="component" value="Unassembled WGS sequence"/>
</dbReference>
<comment type="caution">
    <text evidence="1">The sequence shown here is derived from an EMBL/GenBank/DDBJ whole genome shotgun (WGS) entry which is preliminary data.</text>
</comment>
<name>A0AAD6SDL6_9AGAR</name>
<keyword evidence="2" id="KW-1185">Reference proteome</keyword>
<reference evidence="1" key="1">
    <citation type="submission" date="2023-03" db="EMBL/GenBank/DDBJ databases">
        <title>Massive genome expansion in bonnet fungi (Mycena s.s.) driven by repeated elements and novel gene families across ecological guilds.</title>
        <authorList>
            <consortium name="Lawrence Berkeley National Laboratory"/>
            <person name="Harder C.B."/>
            <person name="Miyauchi S."/>
            <person name="Viragh M."/>
            <person name="Kuo A."/>
            <person name="Thoen E."/>
            <person name="Andreopoulos B."/>
            <person name="Lu D."/>
            <person name="Skrede I."/>
            <person name="Drula E."/>
            <person name="Henrissat B."/>
            <person name="Morin E."/>
            <person name="Kohler A."/>
            <person name="Barry K."/>
            <person name="LaButti K."/>
            <person name="Morin E."/>
            <person name="Salamov A."/>
            <person name="Lipzen A."/>
            <person name="Mereny Z."/>
            <person name="Hegedus B."/>
            <person name="Baldrian P."/>
            <person name="Stursova M."/>
            <person name="Weitz H."/>
            <person name="Taylor A."/>
            <person name="Grigoriev I.V."/>
            <person name="Nagy L.G."/>
            <person name="Martin F."/>
            <person name="Kauserud H."/>
        </authorList>
    </citation>
    <scope>NUCLEOTIDE SEQUENCE</scope>
    <source>
        <strain evidence="1">CBHHK200</strain>
    </source>
</reference>
<sequence length="325" mass="36588">MYAYSDTEFQDLEQYWSFVLDKRLNPRDCTIWIRCSTGRLCVDPGGQIADFPVNCIMAASLPPRAPISEIPIDREAMIISAFTLEGYHVSCQWYCSQSYEETIRDTAVSVTLGALSFCPYGTSYRGSTEVAWIPDDYPTDAGFGWQPCTKIMRNGWTRVHSSELDPSNPVIVHHVYPNAPRTSWPAQANSILNQLRMTSDFSDYVLIGGITYLVEISGPLVDLPAGYLFLCPLTHLQSGTPMGFRFPECVAYWSPDPWGLQRLSVESAQSLGFPSPVLSLHLSGHRWDNAVYAGLQQFHRGKGFDPESQEVARYLDIPLYQLLYK</sequence>
<gene>
    <name evidence="1" type="ORF">C8F04DRAFT_1046724</name>
</gene>
<dbReference type="EMBL" id="JARJCM010000156">
    <property type="protein sequence ID" value="KAJ7025292.1"/>
    <property type="molecule type" value="Genomic_DNA"/>
</dbReference>
<accession>A0AAD6SDL6</accession>
<evidence type="ECO:0000313" key="2">
    <source>
        <dbReference type="Proteomes" id="UP001218188"/>
    </source>
</evidence>
<dbReference type="AlphaFoldDB" id="A0AAD6SDL6"/>
<evidence type="ECO:0000313" key="1">
    <source>
        <dbReference type="EMBL" id="KAJ7025292.1"/>
    </source>
</evidence>
<organism evidence="1 2">
    <name type="scientific">Mycena alexandri</name>
    <dbReference type="NCBI Taxonomy" id="1745969"/>
    <lineage>
        <taxon>Eukaryota</taxon>
        <taxon>Fungi</taxon>
        <taxon>Dikarya</taxon>
        <taxon>Basidiomycota</taxon>
        <taxon>Agaricomycotina</taxon>
        <taxon>Agaricomycetes</taxon>
        <taxon>Agaricomycetidae</taxon>
        <taxon>Agaricales</taxon>
        <taxon>Marasmiineae</taxon>
        <taxon>Mycenaceae</taxon>
        <taxon>Mycena</taxon>
    </lineage>
</organism>